<dbReference type="PRINTS" id="PR00036">
    <property type="entry name" value="HTHLACI"/>
</dbReference>
<keyword evidence="3" id="KW-0804">Transcription</keyword>
<dbReference type="GO" id="GO:0000976">
    <property type="term" value="F:transcription cis-regulatory region binding"/>
    <property type="evidence" value="ECO:0007669"/>
    <property type="project" value="TreeGrafter"/>
</dbReference>
<comment type="caution">
    <text evidence="5">The sequence shown here is derived from an EMBL/GenBank/DDBJ whole genome shotgun (WGS) entry which is preliminary data.</text>
</comment>
<dbReference type="AlphaFoldDB" id="A0A7V8JQE2"/>
<keyword evidence="2" id="KW-0238">DNA-binding</keyword>
<dbReference type="InterPro" id="IPR001761">
    <property type="entry name" value="Peripla_BP/Lac1_sug-bd_dom"/>
</dbReference>
<dbReference type="Pfam" id="PF00532">
    <property type="entry name" value="Peripla_BP_1"/>
    <property type="match status" value="1"/>
</dbReference>
<evidence type="ECO:0000313" key="6">
    <source>
        <dbReference type="Proteomes" id="UP000461670"/>
    </source>
</evidence>
<dbReference type="PROSITE" id="PS00356">
    <property type="entry name" value="HTH_LACI_1"/>
    <property type="match status" value="1"/>
</dbReference>
<organism evidence="5 6">
    <name type="scientific">Paracidovorax wautersii</name>
    <dbReference type="NCBI Taxonomy" id="1177982"/>
    <lineage>
        <taxon>Bacteria</taxon>
        <taxon>Pseudomonadati</taxon>
        <taxon>Pseudomonadota</taxon>
        <taxon>Betaproteobacteria</taxon>
        <taxon>Burkholderiales</taxon>
        <taxon>Comamonadaceae</taxon>
        <taxon>Paracidovorax</taxon>
    </lineage>
</organism>
<dbReference type="SMART" id="SM00354">
    <property type="entry name" value="HTH_LACI"/>
    <property type="match status" value="1"/>
</dbReference>
<dbReference type="Gene3D" id="1.10.260.40">
    <property type="entry name" value="lambda repressor-like DNA-binding domains"/>
    <property type="match status" value="1"/>
</dbReference>
<evidence type="ECO:0000259" key="4">
    <source>
        <dbReference type="PROSITE" id="PS50932"/>
    </source>
</evidence>
<dbReference type="Gene3D" id="3.40.50.2300">
    <property type="match status" value="2"/>
</dbReference>
<keyword evidence="1" id="KW-0805">Transcription regulation</keyword>
<evidence type="ECO:0000256" key="2">
    <source>
        <dbReference type="ARBA" id="ARBA00023125"/>
    </source>
</evidence>
<dbReference type="EMBL" id="WNDQ01000020">
    <property type="protein sequence ID" value="KAF1021537.1"/>
    <property type="molecule type" value="Genomic_DNA"/>
</dbReference>
<dbReference type="InterPro" id="IPR010982">
    <property type="entry name" value="Lambda_DNA-bd_dom_sf"/>
</dbReference>
<feature type="domain" description="HTH lacI-type" evidence="4">
    <location>
        <begin position="2"/>
        <end position="56"/>
    </location>
</feature>
<protein>
    <submittedName>
        <fullName evidence="5">HTH-type transcriptional regulator KdgR</fullName>
    </submittedName>
</protein>
<dbReference type="CDD" id="cd01392">
    <property type="entry name" value="HTH_LacI"/>
    <property type="match status" value="1"/>
</dbReference>
<dbReference type="Proteomes" id="UP000461670">
    <property type="component" value="Unassembled WGS sequence"/>
</dbReference>
<evidence type="ECO:0000256" key="3">
    <source>
        <dbReference type="ARBA" id="ARBA00023163"/>
    </source>
</evidence>
<gene>
    <name evidence="5" type="primary">kdgR_1</name>
    <name evidence="5" type="ORF">GAK30_01756</name>
</gene>
<dbReference type="PANTHER" id="PTHR30146">
    <property type="entry name" value="LACI-RELATED TRANSCRIPTIONAL REPRESSOR"/>
    <property type="match status" value="1"/>
</dbReference>
<dbReference type="InterPro" id="IPR028082">
    <property type="entry name" value="Peripla_BP_I"/>
</dbReference>
<sequence length="335" mass="36109">MASIKDVARLAGVSTSTVSRVLGHPETVSEELRTRVQQTIAELGYRPNLAARRLRQQRASVIGLIVADIRNPFFTDISRAVEDVAYAHGLRVILCNSDEDPAKERAYLELMADEQASGIILAPTAEYVRAADRTPGAAALDLPLVLVDRAPTPSRTDCVLLDNTGAARQLTQHLVDQGWRHIALLAGAHSSTGRERRAGYEQVMQEQGLAPRVETAPPSVAAGEQALRRLLAQAPRLDAVLATNGLLLLGAQQALLAAGLESPRDVALAGFDNNDWTALQRPAVTVIAQPTYEIGRSAAELLLQRMQTPERSTRRIVLPGELLIRGSTTRPLAAA</sequence>
<dbReference type="PROSITE" id="PS50932">
    <property type="entry name" value="HTH_LACI_2"/>
    <property type="match status" value="1"/>
</dbReference>
<dbReference type="GO" id="GO:0003700">
    <property type="term" value="F:DNA-binding transcription factor activity"/>
    <property type="evidence" value="ECO:0007669"/>
    <property type="project" value="TreeGrafter"/>
</dbReference>
<dbReference type="Pfam" id="PF00356">
    <property type="entry name" value="LacI"/>
    <property type="match status" value="1"/>
</dbReference>
<name>A0A7V8JQE2_9BURK</name>
<accession>A0A7V8JQE2</accession>
<proteinExistence type="predicted"/>
<evidence type="ECO:0000313" key="5">
    <source>
        <dbReference type="EMBL" id="KAF1021537.1"/>
    </source>
</evidence>
<dbReference type="PANTHER" id="PTHR30146:SF145">
    <property type="entry name" value="RIBOSE OPERON REPRESSOR"/>
    <property type="match status" value="1"/>
</dbReference>
<dbReference type="SUPFAM" id="SSF53822">
    <property type="entry name" value="Periplasmic binding protein-like I"/>
    <property type="match status" value="1"/>
</dbReference>
<evidence type="ECO:0000256" key="1">
    <source>
        <dbReference type="ARBA" id="ARBA00023015"/>
    </source>
</evidence>
<dbReference type="SUPFAM" id="SSF47413">
    <property type="entry name" value="lambda repressor-like DNA-binding domains"/>
    <property type="match status" value="1"/>
</dbReference>
<reference evidence="6" key="1">
    <citation type="journal article" date="2020" name="MBio">
        <title>Horizontal gene transfer to a defensive symbiont with a reduced genome amongst a multipartite beetle microbiome.</title>
        <authorList>
            <person name="Waterworth S.C."/>
            <person name="Florez L.V."/>
            <person name="Rees E.R."/>
            <person name="Hertweck C."/>
            <person name="Kaltenpoth M."/>
            <person name="Kwan J.C."/>
        </authorList>
    </citation>
    <scope>NUCLEOTIDE SEQUENCE [LARGE SCALE GENOMIC DNA]</scope>
</reference>
<dbReference type="InterPro" id="IPR000843">
    <property type="entry name" value="HTH_LacI"/>
</dbReference>